<proteinExistence type="predicted"/>
<keyword evidence="3" id="KW-1185">Reference proteome</keyword>
<accession>A0A8R7QVC4</accession>
<reference evidence="2" key="3">
    <citation type="submission" date="2022-06" db="UniProtKB">
        <authorList>
            <consortium name="EnsemblPlants"/>
        </authorList>
    </citation>
    <scope>IDENTIFICATION</scope>
</reference>
<sequence>MRANQARRPPLKHPPSVFAWWRPGAATERPSRGGIPASAWFRPRQDTTSPPSSTGHVHVHSFHFNR</sequence>
<reference evidence="3" key="1">
    <citation type="journal article" date="2013" name="Nature">
        <title>Draft genome of the wheat A-genome progenitor Triticum urartu.</title>
        <authorList>
            <person name="Ling H.Q."/>
            <person name="Zhao S."/>
            <person name="Liu D."/>
            <person name="Wang J."/>
            <person name="Sun H."/>
            <person name="Zhang C."/>
            <person name="Fan H."/>
            <person name="Li D."/>
            <person name="Dong L."/>
            <person name="Tao Y."/>
            <person name="Gao C."/>
            <person name="Wu H."/>
            <person name="Li Y."/>
            <person name="Cui Y."/>
            <person name="Guo X."/>
            <person name="Zheng S."/>
            <person name="Wang B."/>
            <person name="Yu K."/>
            <person name="Liang Q."/>
            <person name="Yang W."/>
            <person name="Lou X."/>
            <person name="Chen J."/>
            <person name="Feng M."/>
            <person name="Jian J."/>
            <person name="Zhang X."/>
            <person name="Luo G."/>
            <person name="Jiang Y."/>
            <person name="Liu J."/>
            <person name="Wang Z."/>
            <person name="Sha Y."/>
            <person name="Zhang B."/>
            <person name="Wu H."/>
            <person name="Tang D."/>
            <person name="Shen Q."/>
            <person name="Xue P."/>
            <person name="Zou S."/>
            <person name="Wang X."/>
            <person name="Liu X."/>
            <person name="Wang F."/>
            <person name="Yang Y."/>
            <person name="An X."/>
            <person name="Dong Z."/>
            <person name="Zhang K."/>
            <person name="Zhang X."/>
            <person name="Luo M.C."/>
            <person name="Dvorak J."/>
            <person name="Tong Y."/>
            <person name="Wang J."/>
            <person name="Yang H."/>
            <person name="Li Z."/>
            <person name="Wang D."/>
            <person name="Zhang A."/>
            <person name="Wang J."/>
        </authorList>
    </citation>
    <scope>NUCLEOTIDE SEQUENCE</scope>
    <source>
        <strain evidence="3">cv. G1812</strain>
    </source>
</reference>
<evidence type="ECO:0000313" key="3">
    <source>
        <dbReference type="Proteomes" id="UP000015106"/>
    </source>
</evidence>
<name>A0A8R7QVC4_TRIUA</name>
<evidence type="ECO:0000256" key="1">
    <source>
        <dbReference type="SAM" id="MobiDB-lite"/>
    </source>
</evidence>
<protein>
    <submittedName>
        <fullName evidence="2">Uncharacterized protein</fullName>
    </submittedName>
</protein>
<evidence type="ECO:0000313" key="2">
    <source>
        <dbReference type="EnsemblPlants" id="TuG1812G0700001291.01.T01"/>
    </source>
</evidence>
<feature type="compositionally biased region" description="Basic residues" evidence="1">
    <location>
        <begin position="57"/>
        <end position="66"/>
    </location>
</feature>
<dbReference type="Proteomes" id="UP000015106">
    <property type="component" value="Chromosome 7"/>
</dbReference>
<feature type="region of interest" description="Disordered" evidence="1">
    <location>
        <begin position="23"/>
        <end position="66"/>
    </location>
</feature>
<dbReference type="AlphaFoldDB" id="A0A8R7QVC4"/>
<dbReference type="EnsemblPlants" id="TuG1812G0700001291.01.T01">
    <property type="protein sequence ID" value="TuG1812G0700001291.01.T01"/>
    <property type="gene ID" value="TuG1812G0700001291.01"/>
</dbReference>
<reference evidence="2" key="2">
    <citation type="submission" date="2018-03" db="EMBL/GenBank/DDBJ databases">
        <title>The Triticum urartu genome reveals the dynamic nature of wheat genome evolution.</title>
        <authorList>
            <person name="Ling H."/>
            <person name="Ma B."/>
            <person name="Shi X."/>
            <person name="Liu H."/>
            <person name="Dong L."/>
            <person name="Sun H."/>
            <person name="Cao Y."/>
            <person name="Gao Q."/>
            <person name="Zheng S."/>
            <person name="Li Y."/>
            <person name="Yu Y."/>
            <person name="Du H."/>
            <person name="Qi M."/>
            <person name="Li Y."/>
            <person name="Yu H."/>
            <person name="Cui Y."/>
            <person name="Wang N."/>
            <person name="Chen C."/>
            <person name="Wu H."/>
            <person name="Zhao Y."/>
            <person name="Zhang J."/>
            <person name="Li Y."/>
            <person name="Zhou W."/>
            <person name="Zhang B."/>
            <person name="Hu W."/>
            <person name="Eijk M."/>
            <person name="Tang J."/>
            <person name="Witsenboer H."/>
            <person name="Zhao S."/>
            <person name="Li Z."/>
            <person name="Zhang A."/>
            <person name="Wang D."/>
            <person name="Liang C."/>
        </authorList>
    </citation>
    <scope>NUCLEOTIDE SEQUENCE [LARGE SCALE GENOMIC DNA]</scope>
    <source>
        <strain evidence="2">cv. G1812</strain>
    </source>
</reference>
<dbReference type="Gramene" id="TuG1812G0700001291.01.T01">
    <property type="protein sequence ID" value="TuG1812G0700001291.01.T01"/>
    <property type="gene ID" value="TuG1812G0700001291.01"/>
</dbReference>
<feature type="compositionally biased region" description="Polar residues" evidence="1">
    <location>
        <begin position="46"/>
        <end position="55"/>
    </location>
</feature>
<organism evidence="2 3">
    <name type="scientific">Triticum urartu</name>
    <name type="common">Red wild einkorn</name>
    <name type="synonym">Crithodium urartu</name>
    <dbReference type="NCBI Taxonomy" id="4572"/>
    <lineage>
        <taxon>Eukaryota</taxon>
        <taxon>Viridiplantae</taxon>
        <taxon>Streptophyta</taxon>
        <taxon>Embryophyta</taxon>
        <taxon>Tracheophyta</taxon>
        <taxon>Spermatophyta</taxon>
        <taxon>Magnoliopsida</taxon>
        <taxon>Liliopsida</taxon>
        <taxon>Poales</taxon>
        <taxon>Poaceae</taxon>
        <taxon>BOP clade</taxon>
        <taxon>Pooideae</taxon>
        <taxon>Triticodae</taxon>
        <taxon>Triticeae</taxon>
        <taxon>Triticinae</taxon>
        <taxon>Triticum</taxon>
    </lineage>
</organism>